<evidence type="ECO:0000313" key="3">
    <source>
        <dbReference type="Proteomes" id="UP000253141"/>
    </source>
</evidence>
<evidence type="ECO:0000313" key="2">
    <source>
        <dbReference type="EMBL" id="RDB02383.1"/>
    </source>
</evidence>
<dbReference type="PANTHER" id="PTHR42754:SF1">
    <property type="entry name" value="LIPOPROTEIN"/>
    <property type="match status" value="1"/>
</dbReference>
<dbReference type="EMBL" id="QPIW01000045">
    <property type="protein sequence ID" value="RDB02383.1"/>
    <property type="molecule type" value="Genomic_DNA"/>
</dbReference>
<gene>
    <name evidence="2" type="ORF">DVG78_29035</name>
</gene>
<organism evidence="2 3">
    <name type="scientific">Runella aurantiaca</name>
    <dbReference type="NCBI Taxonomy" id="2282308"/>
    <lineage>
        <taxon>Bacteria</taxon>
        <taxon>Pseudomonadati</taxon>
        <taxon>Bacteroidota</taxon>
        <taxon>Cytophagia</taxon>
        <taxon>Cytophagales</taxon>
        <taxon>Spirosomataceae</taxon>
        <taxon>Runella</taxon>
    </lineage>
</organism>
<dbReference type="AlphaFoldDB" id="A0A369I4D9"/>
<dbReference type="OrthoDB" id="9811934at2"/>
<sequence length="712" mass="76402">MQKALFYLFLLILTGCKWADPTLKTLKNCQKPTAITATPNAANPRQYTFVLTGTTTDLSFPVTWKQGTTTLGTSTTATFGYTFGADGNNIITAEMTTVCGEKVTLTINATIKTCTLPTDINITANALDFKNLLFTLVTDTPADVKVIIWKLRAGNNLLVEKSLSIAEPFIHTVPTGGDYIVTAEITTICNERKILSKDVTVKLCAVPTKIVNNSNTNNIYTYSLATTAPSDIRIVTWKVLNGSNTLAQEQLTGISPFIYTFTTTGNYTITADVETVCNEKITFSLNSNVQVQVVTEIWDRTFGGNDRDEPYAGIVPASGGGYLIGGFSKSNVSGDKSENGRGNEDFWVVKINSNGTKQWDKTYGGIGVDVMTSIVATSDGGFLLGGYSNSDASREKSENSYGSFDYWLVKIDANGQKQWDKTLGGGADDILTGLGLAPDGGFVLGGSSSSNSSGLKSENNRGISDYWAVKISATGQKQWDRTFGGTGSQSMTTLAIVSDGGILLGGWSTSNVSGDKSENSRGGWDYWIVKLSGNGQKQWDRTFGGGQDDILEVILPTTDNGFLLGGTSPSNNSGDKSEPNRGGADYWLVKINANGQKSVDKTFGGAGIDEMCSIIATSEGGFLLSGSSTSNSFGEKSENSRGSKDFWILKINSNFEKQWDKTFGGMGDDNRPKIIPTFEGGFILGGYSDSNTSGEKSESSRGSRDYWILKMK</sequence>
<keyword evidence="1" id="KW-0732">Signal</keyword>
<protein>
    <recommendedName>
        <fullName evidence="4">PKD domain-containing protein</fullName>
    </recommendedName>
</protein>
<dbReference type="PROSITE" id="PS51257">
    <property type="entry name" value="PROKAR_LIPOPROTEIN"/>
    <property type="match status" value="1"/>
</dbReference>
<feature type="chain" id="PRO_5016837067" description="PKD domain-containing protein" evidence="1">
    <location>
        <begin position="20"/>
        <end position="712"/>
    </location>
</feature>
<name>A0A369I4D9_9BACT</name>
<evidence type="ECO:0000256" key="1">
    <source>
        <dbReference type="SAM" id="SignalP"/>
    </source>
</evidence>
<dbReference type="PANTHER" id="PTHR42754">
    <property type="entry name" value="ENDOGLUCANASE"/>
    <property type="match status" value="1"/>
</dbReference>
<keyword evidence="3" id="KW-1185">Reference proteome</keyword>
<feature type="signal peptide" evidence="1">
    <location>
        <begin position="1"/>
        <end position="19"/>
    </location>
</feature>
<comment type="caution">
    <text evidence="2">The sequence shown here is derived from an EMBL/GenBank/DDBJ whole genome shotgun (WGS) entry which is preliminary data.</text>
</comment>
<dbReference type="RefSeq" id="WP_114464515.1">
    <property type="nucleotide sequence ID" value="NZ_QPIW01000045.1"/>
</dbReference>
<reference evidence="2 3" key="1">
    <citation type="submission" date="2018-07" db="EMBL/GenBank/DDBJ databases">
        <title>Genome analysis of Runella aurantiaca.</title>
        <authorList>
            <person name="Yang X."/>
        </authorList>
    </citation>
    <scope>NUCLEOTIDE SEQUENCE [LARGE SCALE GENOMIC DNA]</scope>
    <source>
        <strain evidence="2 3">YX9</strain>
    </source>
</reference>
<proteinExistence type="predicted"/>
<dbReference type="Proteomes" id="UP000253141">
    <property type="component" value="Unassembled WGS sequence"/>
</dbReference>
<evidence type="ECO:0008006" key="4">
    <source>
        <dbReference type="Google" id="ProtNLM"/>
    </source>
</evidence>
<accession>A0A369I4D9</accession>